<reference evidence="5" key="2">
    <citation type="submission" date="2021-02" db="EMBL/GenBank/DDBJ databases">
        <title>Aspergillus puulaauensis MK2 genome sequence.</title>
        <authorList>
            <person name="Futagami T."/>
            <person name="Mori K."/>
            <person name="Kadooka C."/>
            <person name="Tanaka T."/>
        </authorList>
    </citation>
    <scope>NUCLEOTIDE SEQUENCE</scope>
    <source>
        <strain evidence="5">MK2</strain>
    </source>
</reference>
<accession>A0A7R7XQL8</accession>
<dbReference type="RefSeq" id="XP_041558106.1">
    <property type="nucleotide sequence ID" value="XM_041705641.1"/>
</dbReference>
<dbReference type="InterPro" id="IPR009288">
    <property type="entry name" value="AIG2-like_dom"/>
</dbReference>
<dbReference type="OrthoDB" id="3262926at2759"/>
<keyword evidence="6" id="KW-1185">Reference proteome</keyword>
<dbReference type="InterPro" id="IPR036568">
    <property type="entry name" value="GGCT-like_sf"/>
</dbReference>
<sequence>MDLLHELENLAVIAEDNKNHEGPFQELLQEAKPKSFCPGVQAQLHLQPQDLKSTYLVKLDGPLGTASRVQELAQMLHLPQQVEGSGDVSGEASFCFVNGVEKRAIIRALSNNSFTPTFIHINKAEKGLSRDSAAPCLGYDATLPHHRVTELVHDFLPAQNQYPVWYFFYGTLANPDLLVEKLGLCVRPSLRPATVDGANIRTWGGKYKALVDGDSLVTGWAYEVTSEGHEDALRYYETSQYEVVRCVISMKDTNERVWGLTFRFIGACD</sequence>
<protein>
    <recommendedName>
        <fullName evidence="3">Putative gamma-glutamylcyclotransferase</fullName>
    </recommendedName>
</protein>
<dbReference type="GeneID" id="64975917"/>
<dbReference type="PANTHER" id="PTHR31544">
    <property type="entry name" value="AIG2-LIKE PROTEIN D"/>
    <property type="match status" value="1"/>
</dbReference>
<dbReference type="GO" id="GO:0016740">
    <property type="term" value="F:transferase activity"/>
    <property type="evidence" value="ECO:0007669"/>
    <property type="project" value="UniProtKB-KW"/>
</dbReference>
<dbReference type="CDD" id="cd06661">
    <property type="entry name" value="GGCT_like"/>
    <property type="match status" value="1"/>
</dbReference>
<dbReference type="KEGG" id="apuu:APUU_50623A"/>
<name>A0A7R7XQL8_9EURO</name>
<dbReference type="SUPFAM" id="SSF110857">
    <property type="entry name" value="Gamma-glutamyl cyclotransferase-like"/>
    <property type="match status" value="1"/>
</dbReference>
<evidence type="ECO:0000259" key="4">
    <source>
        <dbReference type="Pfam" id="PF06094"/>
    </source>
</evidence>
<keyword evidence="2" id="KW-0808">Transferase</keyword>
<evidence type="ECO:0000313" key="5">
    <source>
        <dbReference type="EMBL" id="BCS25912.1"/>
    </source>
</evidence>
<dbReference type="EMBL" id="AP024447">
    <property type="protein sequence ID" value="BCS25912.1"/>
    <property type="molecule type" value="Genomic_DNA"/>
</dbReference>
<dbReference type="Pfam" id="PF06094">
    <property type="entry name" value="GGACT"/>
    <property type="match status" value="1"/>
</dbReference>
<dbReference type="InterPro" id="IPR045038">
    <property type="entry name" value="AIG2-like"/>
</dbReference>
<evidence type="ECO:0000256" key="1">
    <source>
        <dbReference type="ARBA" id="ARBA00008861"/>
    </source>
</evidence>
<dbReference type="Proteomes" id="UP000654913">
    <property type="component" value="Chromosome 5"/>
</dbReference>
<evidence type="ECO:0000256" key="3">
    <source>
        <dbReference type="ARBA" id="ARBA00030602"/>
    </source>
</evidence>
<evidence type="ECO:0000313" key="6">
    <source>
        <dbReference type="Proteomes" id="UP000654913"/>
    </source>
</evidence>
<dbReference type="AlphaFoldDB" id="A0A7R7XQL8"/>
<comment type="similarity">
    <text evidence="1">Belongs to the gamma-glutamylcyclotransferase family.</text>
</comment>
<dbReference type="InterPro" id="IPR013024">
    <property type="entry name" value="GGCT-like"/>
</dbReference>
<organism evidence="5 6">
    <name type="scientific">Aspergillus puulaauensis</name>
    <dbReference type="NCBI Taxonomy" id="1220207"/>
    <lineage>
        <taxon>Eukaryota</taxon>
        <taxon>Fungi</taxon>
        <taxon>Dikarya</taxon>
        <taxon>Ascomycota</taxon>
        <taxon>Pezizomycotina</taxon>
        <taxon>Eurotiomycetes</taxon>
        <taxon>Eurotiomycetidae</taxon>
        <taxon>Eurotiales</taxon>
        <taxon>Aspergillaceae</taxon>
        <taxon>Aspergillus</taxon>
    </lineage>
</organism>
<gene>
    <name evidence="5" type="ORF">APUU_50623A</name>
</gene>
<feature type="domain" description="Gamma-glutamylcyclotransferase AIG2-like" evidence="4">
    <location>
        <begin position="166"/>
        <end position="257"/>
    </location>
</feature>
<dbReference type="Gene3D" id="3.10.490.10">
    <property type="entry name" value="Gamma-glutamyl cyclotransferase-like"/>
    <property type="match status" value="1"/>
</dbReference>
<reference evidence="5" key="1">
    <citation type="submission" date="2021-01" db="EMBL/GenBank/DDBJ databases">
        <authorList>
            <consortium name="Aspergillus puulaauensis MK2 genome sequencing consortium"/>
            <person name="Kazuki M."/>
            <person name="Futagami T."/>
        </authorList>
    </citation>
    <scope>NUCLEOTIDE SEQUENCE</scope>
    <source>
        <strain evidence="5">MK2</strain>
    </source>
</reference>
<dbReference type="PANTHER" id="PTHR31544:SF4">
    <property type="entry name" value="GAMMA-GLUTAMYLCYCLOTRANSFERASE-RELATED"/>
    <property type="match status" value="1"/>
</dbReference>
<evidence type="ECO:0000256" key="2">
    <source>
        <dbReference type="ARBA" id="ARBA00022679"/>
    </source>
</evidence>
<proteinExistence type="inferred from homology"/>